<dbReference type="Proteomes" id="UP000663879">
    <property type="component" value="Unassembled WGS sequence"/>
</dbReference>
<dbReference type="AlphaFoldDB" id="A0A813NKG1"/>
<dbReference type="InterPro" id="IPR016181">
    <property type="entry name" value="Acyl_CoA_acyltransferase"/>
</dbReference>
<feature type="coiled-coil region" evidence="1">
    <location>
        <begin position="395"/>
        <end position="422"/>
    </location>
</feature>
<accession>A0A813NKG1</accession>
<name>A0A813NKG1_9BILA</name>
<dbReference type="EMBL" id="CAJNOC010000273">
    <property type="protein sequence ID" value="CAF0736997.1"/>
    <property type="molecule type" value="Genomic_DNA"/>
</dbReference>
<dbReference type="OrthoDB" id="6021986at2759"/>
<comment type="caution">
    <text evidence="2">The sequence shown here is derived from an EMBL/GenBank/DDBJ whole genome shotgun (WGS) entry which is preliminary data.</text>
</comment>
<evidence type="ECO:0000256" key="1">
    <source>
        <dbReference type="SAM" id="Coils"/>
    </source>
</evidence>
<keyword evidence="3" id="KW-1185">Reference proteome</keyword>
<protein>
    <recommendedName>
        <fullName evidence="4">N-acetyltransferase domain-containing protein</fullName>
    </recommendedName>
</protein>
<proteinExistence type="predicted"/>
<organism evidence="2 3">
    <name type="scientific">Brachionus calyciflorus</name>
    <dbReference type="NCBI Taxonomy" id="104777"/>
    <lineage>
        <taxon>Eukaryota</taxon>
        <taxon>Metazoa</taxon>
        <taxon>Spiralia</taxon>
        <taxon>Gnathifera</taxon>
        <taxon>Rotifera</taxon>
        <taxon>Eurotatoria</taxon>
        <taxon>Monogononta</taxon>
        <taxon>Pseudotrocha</taxon>
        <taxon>Ploima</taxon>
        <taxon>Brachionidae</taxon>
        <taxon>Brachionus</taxon>
    </lineage>
</organism>
<dbReference type="Gene3D" id="3.40.630.30">
    <property type="match status" value="1"/>
</dbReference>
<evidence type="ECO:0000313" key="2">
    <source>
        <dbReference type="EMBL" id="CAF0736997.1"/>
    </source>
</evidence>
<dbReference type="SUPFAM" id="SSF55729">
    <property type="entry name" value="Acyl-CoA N-acyltransferases (Nat)"/>
    <property type="match status" value="1"/>
</dbReference>
<evidence type="ECO:0008006" key="4">
    <source>
        <dbReference type="Google" id="ProtNLM"/>
    </source>
</evidence>
<sequence length="448" mass="51811">MELSKKSKILFGSELGFVRKAEFRKNDHILKTHVYSIRLGKLFDQIVNKSNNEKRNLIRRIFKVNRFNDLKHAIAGIYDVSLPDIGARAIYECICSQKAFTICILKENDDIICDDDVDDDIDCYSEDDCLGSIEENMNENQSFFRDLFSDVSGEEGEDEEDNDTDTDTKGLKSFLARNKIKRAHITKNLIACATLERVSTFQLPGQDEWVIDLQLLAVRNKYRGFSIGKYLINLIQNHDLVGNYDAIVTCSDNNAIKFYEKYAFSSDPILNSKYSHVGDIWTDATKMCYIPPYFSSNGLDLSIQFKPIISEIENEVKLDEILESDTQLGIQDIMSNETEDESSKFIAELTNMERDYKRWQKLMFSSYQFQSKLFFKFKQEILTLKANLCAKNSLIEDLKIKNDILTKNNRLLKLKIDDLETKKEFSNLKKNDECSNIQISDYELSIND</sequence>
<keyword evidence="1" id="KW-0175">Coiled coil</keyword>
<reference evidence="2" key="1">
    <citation type="submission" date="2021-02" db="EMBL/GenBank/DDBJ databases">
        <authorList>
            <person name="Nowell W R."/>
        </authorList>
    </citation>
    <scope>NUCLEOTIDE SEQUENCE</scope>
    <source>
        <strain evidence="2">Ploen Becks lab</strain>
    </source>
</reference>
<gene>
    <name evidence="2" type="ORF">OXX778_LOCUS3182</name>
</gene>
<evidence type="ECO:0000313" key="3">
    <source>
        <dbReference type="Proteomes" id="UP000663879"/>
    </source>
</evidence>